<protein>
    <submittedName>
        <fullName evidence="1">Uncharacterized protein</fullName>
    </submittedName>
</protein>
<sequence length="519" mass="56485">MSTIADVLPQFYGPWYLTNYGTLVLDGARAREQTEDPPMSDPFEQSDYPCYTASDFKTILKYLPNVPDLRANFHRSAFGTYELVKPIFFVVEGHDHIFESALEAQAFHISTGDPSLGVYALANRKDAEHMLNIDHLVAQHLEETFSLTTTQEVGDRLRATMAQTDRWMAPAQNVSADVQLPSSKLRKTAAQRCLGSEPLLVEMCLREMAAQAHGWGSGAWATSRRRQALGIHGHSVNSSSSSIIRGFALHMSSTGFALVAVVRPEQTVGGVAEQEYQSSPENSLSLTHFQLLGLNGRDVGHLQDLPHRLLNSLSSANANSAVVPRDPMDLNQCDAGHPQDLPNYVLASLSSVNANWAVVPHGVAPGLGHTQDLPHYALVSLISVNANSAVVLHSIADELEVARRRAPTGSSPLRPRQFELRERELDCHSSGLLGLNGRDPMDLKRHDAGHPQDLPHHALVSLSSANATSTVVPRGQQATQAMLEKPAELTIVDTLTEVVALHRARHKAGTGRAKSVAGR</sequence>
<keyword evidence="2" id="KW-1185">Reference proteome</keyword>
<proteinExistence type="predicted"/>
<organism evidence="1 2">
    <name type="scientific">Mycena metata</name>
    <dbReference type="NCBI Taxonomy" id="1033252"/>
    <lineage>
        <taxon>Eukaryota</taxon>
        <taxon>Fungi</taxon>
        <taxon>Dikarya</taxon>
        <taxon>Basidiomycota</taxon>
        <taxon>Agaricomycotina</taxon>
        <taxon>Agaricomycetes</taxon>
        <taxon>Agaricomycetidae</taxon>
        <taxon>Agaricales</taxon>
        <taxon>Marasmiineae</taxon>
        <taxon>Mycenaceae</taxon>
        <taxon>Mycena</taxon>
    </lineage>
</organism>
<evidence type="ECO:0000313" key="2">
    <source>
        <dbReference type="Proteomes" id="UP001215598"/>
    </source>
</evidence>
<gene>
    <name evidence="1" type="ORF">B0H16DRAFT_1741765</name>
</gene>
<reference evidence="1" key="1">
    <citation type="submission" date="2023-03" db="EMBL/GenBank/DDBJ databases">
        <title>Massive genome expansion in bonnet fungi (Mycena s.s.) driven by repeated elements and novel gene families across ecological guilds.</title>
        <authorList>
            <consortium name="Lawrence Berkeley National Laboratory"/>
            <person name="Harder C.B."/>
            <person name="Miyauchi S."/>
            <person name="Viragh M."/>
            <person name="Kuo A."/>
            <person name="Thoen E."/>
            <person name="Andreopoulos B."/>
            <person name="Lu D."/>
            <person name="Skrede I."/>
            <person name="Drula E."/>
            <person name="Henrissat B."/>
            <person name="Morin E."/>
            <person name="Kohler A."/>
            <person name="Barry K."/>
            <person name="LaButti K."/>
            <person name="Morin E."/>
            <person name="Salamov A."/>
            <person name="Lipzen A."/>
            <person name="Mereny Z."/>
            <person name="Hegedus B."/>
            <person name="Baldrian P."/>
            <person name="Stursova M."/>
            <person name="Weitz H."/>
            <person name="Taylor A."/>
            <person name="Grigoriev I.V."/>
            <person name="Nagy L.G."/>
            <person name="Martin F."/>
            <person name="Kauserud H."/>
        </authorList>
    </citation>
    <scope>NUCLEOTIDE SEQUENCE</scope>
    <source>
        <strain evidence="1">CBHHK182m</strain>
    </source>
</reference>
<accession>A0AAD7MFY3</accession>
<dbReference type="Proteomes" id="UP001215598">
    <property type="component" value="Unassembled WGS sequence"/>
</dbReference>
<evidence type="ECO:0000313" key="1">
    <source>
        <dbReference type="EMBL" id="KAJ7715608.1"/>
    </source>
</evidence>
<dbReference type="EMBL" id="JARKIB010000304">
    <property type="protein sequence ID" value="KAJ7715608.1"/>
    <property type="molecule type" value="Genomic_DNA"/>
</dbReference>
<dbReference type="AlphaFoldDB" id="A0AAD7MFY3"/>
<comment type="caution">
    <text evidence="1">The sequence shown here is derived from an EMBL/GenBank/DDBJ whole genome shotgun (WGS) entry which is preliminary data.</text>
</comment>
<name>A0AAD7MFY3_9AGAR</name>